<organism evidence="1 2">
    <name type="scientific">Actinoplanes hulinensis</name>
    <dbReference type="NCBI Taxonomy" id="1144547"/>
    <lineage>
        <taxon>Bacteria</taxon>
        <taxon>Bacillati</taxon>
        <taxon>Actinomycetota</taxon>
        <taxon>Actinomycetes</taxon>
        <taxon>Micromonosporales</taxon>
        <taxon>Micromonosporaceae</taxon>
        <taxon>Actinoplanes</taxon>
    </lineage>
</organism>
<evidence type="ECO:0000313" key="1">
    <source>
        <dbReference type="EMBL" id="MBW6440301.1"/>
    </source>
</evidence>
<keyword evidence="2" id="KW-1185">Reference proteome</keyword>
<dbReference type="Proteomes" id="UP001519863">
    <property type="component" value="Unassembled WGS sequence"/>
</dbReference>
<dbReference type="EMBL" id="JAHXZI010000043">
    <property type="protein sequence ID" value="MBW6440301.1"/>
    <property type="molecule type" value="Genomic_DNA"/>
</dbReference>
<protein>
    <submittedName>
        <fullName evidence="1">Uncharacterized protein</fullName>
    </submittedName>
</protein>
<evidence type="ECO:0000313" key="2">
    <source>
        <dbReference type="Proteomes" id="UP001519863"/>
    </source>
</evidence>
<sequence length="130" mass="12304">MSGAAFGTTAGQTRRSAFRVCRTAAGHGSATTCGAAARSTPRNLGAASYRAAVRTGHATRAAGAAGATRHSTWAAGAGACHGTWAGTAAVLATRATRAGCAGTGSAVGAGRAHHGAAGSSGAHRLCGAAT</sequence>
<name>A0ABS7BHE5_9ACTN</name>
<proteinExistence type="predicted"/>
<gene>
    <name evidence="1" type="ORF">KZ829_41920</name>
</gene>
<reference evidence="1 2" key="1">
    <citation type="journal article" date="2013" name="Antonie Van Leeuwenhoek">
        <title>Actinoplanes hulinensis sp. nov., a novel actinomycete isolated from soybean root (Glycine max (L.) Merr).</title>
        <authorList>
            <person name="Shen Y."/>
            <person name="Liu C."/>
            <person name="Wang X."/>
            <person name="Zhao J."/>
            <person name="Jia F."/>
            <person name="Zhang Y."/>
            <person name="Wang L."/>
            <person name="Yang D."/>
            <person name="Xiang W."/>
        </authorList>
    </citation>
    <scope>NUCLEOTIDE SEQUENCE [LARGE SCALE GENOMIC DNA]</scope>
    <source>
        <strain evidence="1 2">NEAU-M9</strain>
    </source>
</reference>
<accession>A0ABS7BHE5</accession>
<dbReference type="RefSeq" id="WP_220149415.1">
    <property type="nucleotide sequence ID" value="NZ_JAHXZI010000043.1"/>
</dbReference>
<comment type="caution">
    <text evidence="1">The sequence shown here is derived from an EMBL/GenBank/DDBJ whole genome shotgun (WGS) entry which is preliminary data.</text>
</comment>